<dbReference type="GO" id="GO:0070042">
    <property type="term" value="F:rRNA (uridine-N3-)-methyltransferase activity"/>
    <property type="evidence" value="ECO:0007669"/>
    <property type="project" value="InterPro"/>
</dbReference>
<feature type="region of interest" description="Disordered" evidence="1">
    <location>
        <begin position="1"/>
        <end position="62"/>
    </location>
</feature>
<dbReference type="OrthoDB" id="273345at2759"/>
<evidence type="ECO:0000256" key="1">
    <source>
        <dbReference type="SAM" id="MobiDB-lite"/>
    </source>
</evidence>
<gene>
    <name evidence="3" type="ORF">BDN70DRAFT_846165</name>
</gene>
<dbReference type="EMBL" id="MU155130">
    <property type="protein sequence ID" value="KAF9486382.1"/>
    <property type="molecule type" value="Genomic_DNA"/>
</dbReference>
<evidence type="ECO:0000313" key="4">
    <source>
        <dbReference type="Proteomes" id="UP000807469"/>
    </source>
</evidence>
<feature type="domain" description="25S rRNA (uridine-N(3))-methyltransferase BMT5-like" evidence="2">
    <location>
        <begin position="81"/>
        <end position="317"/>
    </location>
</feature>
<feature type="compositionally biased region" description="Low complexity" evidence="1">
    <location>
        <begin position="22"/>
        <end position="31"/>
    </location>
</feature>
<dbReference type="Pfam" id="PF10354">
    <property type="entry name" value="BMT5-like"/>
    <property type="match status" value="1"/>
</dbReference>
<name>A0A9P6D0I6_9AGAR</name>
<sequence length="349" mass="38852">MGKKNLKAALQSTQSRLRAKQKAAQAAQAAELKARKQGPRPSRPKAAMPGTDVKGKGKQKTVPGPHIRRLLIPFKLSDKILLIGEGNFSFARALVINPPAELRSLPPSSITATAYDTQQECFEKYPEAEGIVSTLKDKGVEVLFGVDGTRLEKNASLKGRKWNRIVWNFPHAGKGIADQDRNILSNQLLILGFLRSAAKMLQLGPKPIVPPSKKKQQKAVNDDDDSDIILHDGFAAAMDMDDTEEQLQFLSQPSDVQTRGTILVTLRNVAPYTEWDLPRLAKCPPLPTAASAPPNPQYILRRSFKFYRDIWEGYEHRMTKGERAHGKGKTGEGGEDRMWEFYLKDKDSD</sequence>
<dbReference type="Proteomes" id="UP000807469">
    <property type="component" value="Unassembled WGS sequence"/>
</dbReference>
<dbReference type="GO" id="GO:0005737">
    <property type="term" value="C:cytoplasm"/>
    <property type="evidence" value="ECO:0007669"/>
    <property type="project" value="TreeGrafter"/>
</dbReference>
<dbReference type="InterPro" id="IPR019446">
    <property type="entry name" value="BMT5-like"/>
</dbReference>
<reference evidence="3" key="1">
    <citation type="submission" date="2020-11" db="EMBL/GenBank/DDBJ databases">
        <authorList>
            <consortium name="DOE Joint Genome Institute"/>
            <person name="Ahrendt S."/>
            <person name="Riley R."/>
            <person name="Andreopoulos W."/>
            <person name="Labutti K."/>
            <person name="Pangilinan J."/>
            <person name="Ruiz-Duenas F.J."/>
            <person name="Barrasa J.M."/>
            <person name="Sanchez-Garcia M."/>
            <person name="Camarero S."/>
            <person name="Miyauchi S."/>
            <person name="Serrano A."/>
            <person name="Linde D."/>
            <person name="Babiker R."/>
            <person name="Drula E."/>
            <person name="Ayuso-Fernandez I."/>
            <person name="Pacheco R."/>
            <person name="Padilla G."/>
            <person name="Ferreira P."/>
            <person name="Barriuso J."/>
            <person name="Kellner H."/>
            <person name="Castanera R."/>
            <person name="Alfaro M."/>
            <person name="Ramirez L."/>
            <person name="Pisabarro A.G."/>
            <person name="Kuo A."/>
            <person name="Tritt A."/>
            <person name="Lipzen A."/>
            <person name="He G."/>
            <person name="Yan M."/>
            <person name="Ng V."/>
            <person name="Cullen D."/>
            <person name="Martin F."/>
            <person name="Rosso M.-N."/>
            <person name="Henrissat B."/>
            <person name="Hibbett D."/>
            <person name="Martinez A.T."/>
            <person name="Grigoriev I.V."/>
        </authorList>
    </citation>
    <scope>NUCLEOTIDE SEQUENCE</scope>
    <source>
        <strain evidence="3">CIRM-BRFM 674</strain>
    </source>
</reference>
<dbReference type="PANTHER" id="PTHR11538:SF26">
    <property type="entry name" value="FERREDOXIN-FOLD ANTICODON-BINDING DOMAIN-CONTAINING PROTEIN 1"/>
    <property type="match status" value="1"/>
</dbReference>
<accession>A0A9P6D0I6</accession>
<proteinExistence type="predicted"/>
<dbReference type="GO" id="GO:0070475">
    <property type="term" value="P:rRNA base methylation"/>
    <property type="evidence" value="ECO:0007669"/>
    <property type="project" value="InterPro"/>
</dbReference>
<dbReference type="PANTHER" id="PTHR11538">
    <property type="entry name" value="PHENYLALANYL-TRNA SYNTHETASE"/>
    <property type="match status" value="1"/>
</dbReference>
<comment type="caution">
    <text evidence="3">The sequence shown here is derived from an EMBL/GenBank/DDBJ whole genome shotgun (WGS) entry which is preliminary data.</text>
</comment>
<evidence type="ECO:0000259" key="2">
    <source>
        <dbReference type="Pfam" id="PF10354"/>
    </source>
</evidence>
<protein>
    <recommendedName>
        <fullName evidence="2">25S rRNA (uridine-N(3))-methyltransferase BMT5-like domain-containing protein</fullName>
    </recommendedName>
</protein>
<organism evidence="3 4">
    <name type="scientific">Pholiota conissans</name>
    <dbReference type="NCBI Taxonomy" id="109636"/>
    <lineage>
        <taxon>Eukaryota</taxon>
        <taxon>Fungi</taxon>
        <taxon>Dikarya</taxon>
        <taxon>Basidiomycota</taxon>
        <taxon>Agaricomycotina</taxon>
        <taxon>Agaricomycetes</taxon>
        <taxon>Agaricomycetidae</taxon>
        <taxon>Agaricales</taxon>
        <taxon>Agaricineae</taxon>
        <taxon>Strophariaceae</taxon>
        <taxon>Pholiota</taxon>
    </lineage>
</organism>
<evidence type="ECO:0000313" key="3">
    <source>
        <dbReference type="EMBL" id="KAF9486382.1"/>
    </source>
</evidence>
<dbReference type="AlphaFoldDB" id="A0A9P6D0I6"/>
<keyword evidence="4" id="KW-1185">Reference proteome</keyword>